<feature type="short sequence motif" description="HXTX 1" evidence="2">
    <location>
        <begin position="40"/>
        <end position="43"/>
    </location>
</feature>
<keyword evidence="5" id="KW-1185">Reference proteome</keyword>
<gene>
    <name evidence="4" type="ordered locus">Dester_0922</name>
</gene>
<evidence type="ECO:0000313" key="5">
    <source>
        <dbReference type="Proteomes" id="UP000007102"/>
    </source>
</evidence>
<dbReference type="eggNOG" id="COG1514">
    <property type="taxonomic scope" value="Bacteria"/>
</dbReference>
<dbReference type="InterPro" id="IPR009097">
    <property type="entry name" value="Cyclic_Pdiesterase"/>
</dbReference>
<evidence type="ECO:0000256" key="2">
    <source>
        <dbReference type="HAMAP-Rule" id="MF_01940"/>
    </source>
</evidence>
<dbReference type="FunCoup" id="F0S3Z0">
    <property type="interactions" value="26"/>
</dbReference>
<feature type="domain" description="Phosphoesterase HXTX" evidence="3">
    <location>
        <begin position="97"/>
        <end position="173"/>
    </location>
</feature>
<dbReference type="OrthoDB" id="9789350at2"/>
<dbReference type="AlphaFoldDB" id="F0S3Z0"/>
<keyword evidence="1 2" id="KW-0378">Hydrolase</keyword>
<comment type="similarity">
    <text evidence="2">Belongs to the 2H phosphoesterase superfamily. ThpR family.</text>
</comment>
<feature type="active site" description="Proton acceptor" evidence="2">
    <location>
        <position position="124"/>
    </location>
</feature>
<feature type="active site" description="Proton donor" evidence="2">
    <location>
        <position position="40"/>
    </location>
</feature>
<evidence type="ECO:0000256" key="1">
    <source>
        <dbReference type="ARBA" id="ARBA00022801"/>
    </source>
</evidence>
<dbReference type="KEGG" id="dte:Dester_0922"/>
<dbReference type="NCBIfam" id="TIGR02258">
    <property type="entry name" value="2_5_ligase"/>
    <property type="match status" value="1"/>
</dbReference>
<dbReference type="GO" id="GO:0008664">
    <property type="term" value="F:RNA 2',3'-cyclic 3'-phosphodiesterase activity"/>
    <property type="evidence" value="ECO:0007669"/>
    <property type="project" value="UniProtKB-EC"/>
</dbReference>
<sequence>MAKKRLFIGTLTTVSGIEAVKERIELLGILGKWVEKENIHFTYRFLGDIEEERIPQIKQMLKNKLKGITAPMVTYKGLDVFPNLKSPRVLWIGMKSEEIEEVKRKIDQALMPFGFSPEKIFKPHLTLLRIKKLRHATKFKSYLFQMKEHFFDKKVEQKVCLIESKLTSKGPIYKVLEEIILD</sequence>
<dbReference type="STRING" id="868864.Dester_0922"/>
<reference evidence="5" key="2">
    <citation type="submission" date="2011-02" db="EMBL/GenBank/DDBJ databases">
        <title>The complete genome of Desulfurobacterium thermolithotrophum DSM 11699.</title>
        <authorList>
            <consortium name="US DOE Joint Genome Institute (JGI-PGF)"/>
            <person name="Lucas S."/>
            <person name="Copeland A."/>
            <person name="Lapidus A."/>
            <person name="Bruce D."/>
            <person name="Goodwin L."/>
            <person name="Pitluck S."/>
            <person name="Kyrpides N."/>
            <person name="Mavromatis K."/>
            <person name="Pagani I."/>
            <person name="Ivanova N."/>
            <person name="Mikhailova N."/>
            <person name="Daligault H."/>
            <person name="Detter J.C."/>
            <person name="Tapia R."/>
            <person name="Han C."/>
            <person name="Land M."/>
            <person name="Hauser L."/>
            <person name="Markowitz V."/>
            <person name="Cheng J.-F."/>
            <person name="Hugenholtz P."/>
            <person name="Woyke T."/>
            <person name="Wu D."/>
            <person name="Spring S."/>
            <person name="Brambilla E."/>
            <person name="Klenk H.-P."/>
            <person name="Eisen J.A."/>
        </authorList>
    </citation>
    <scope>NUCLEOTIDE SEQUENCE [LARGE SCALE GENOMIC DNA]</scope>
    <source>
        <strain evidence="5">DSM 11699 / BSA</strain>
    </source>
</reference>
<dbReference type="Proteomes" id="UP000007102">
    <property type="component" value="Chromosome"/>
</dbReference>
<dbReference type="Pfam" id="PF02834">
    <property type="entry name" value="LigT_PEase"/>
    <property type="match status" value="2"/>
</dbReference>
<reference evidence="4 5" key="1">
    <citation type="journal article" date="2011" name="Stand. Genomic Sci.">
        <title>Complete genome sequence of the thermophilic sulfur-reducer Desulfurobacterium thermolithotrophum type strain (BSA(T)) from a deep-sea hydrothermal vent.</title>
        <authorList>
            <person name="Goker M."/>
            <person name="Daligault H."/>
            <person name="Mwirichia R."/>
            <person name="Lapidus A."/>
            <person name="Lucas S."/>
            <person name="Deshpande S."/>
            <person name="Pagani I."/>
            <person name="Tapia R."/>
            <person name="Cheng J.F."/>
            <person name="Goodwin L."/>
            <person name="Pitluck S."/>
            <person name="Liolios K."/>
            <person name="Ivanova N."/>
            <person name="Mavromatis K."/>
            <person name="Mikhailova N."/>
            <person name="Pati A."/>
            <person name="Chen A."/>
            <person name="Palaniappan K."/>
            <person name="Han C."/>
            <person name="Land M."/>
            <person name="Hauser L."/>
            <person name="Pan C."/>
            <person name="Brambilla E.M."/>
            <person name="Rohde M."/>
            <person name="Spring S."/>
            <person name="Sikorski J."/>
            <person name="Wirth R."/>
            <person name="Detter J.C."/>
            <person name="Woyke T."/>
            <person name="Bristow J."/>
            <person name="Eisen J.A."/>
            <person name="Markowitz V."/>
            <person name="Hugenholtz P."/>
            <person name="Kyrpides N.C."/>
            <person name="Klenk H.P."/>
        </authorList>
    </citation>
    <scope>NUCLEOTIDE SEQUENCE [LARGE SCALE GENOMIC DNA]</scope>
    <source>
        <strain evidence="5">DSM 11699 / BSA</strain>
    </source>
</reference>
<comment type="catalytic activity">
    <reaction evidence="2">
        <text>a 3'-end 2',3'-cyclophospho-ribonucleotide-RNA + H2O = a 3'-end 2'-phospho-ribonucleotide-RNA + H(+)</text>
        <dbReference type="Rhea" id="RHEA:11828"/>
        <dbReference type="Rhea" id="RHEA-COMP:10464"/>
        <dbReference type="Rhea" id="RHEA-COMP:17353"/>
        <dbReference type="ChEBI" id="CHEBI:15377"/>
        <dbReference type="ChEBI" id="CHEBI:15378"/>
        <dbReference type="ChEBI" id="CHEBI:83064"/>
        <dbReference type="ChEBI" id="CHEBI:173113"/>
        <dbReference type="EC" id="3.1.4.58"/>
    </reaction>
</comment>
<evidence type="ECO:0000259" key="3">
    <source>
        <dbReference type="Pfam" id="PF02834"/>
    </source>
</evidence>
<keyword evidence="4" id="KW-0436">Ligase</keyword>
<dbReference type="PANTHER" id="PTHR35561:SF1">
    <property type="entry name" value="RNA 2',3'-CYCLIC PHOSPHODIESTERASE"/>
    <property type="match status" value="1"/>
</dbReference>
<dbReference type="SUPFAM" id="SSF55144">
    <property type="entry name" value="LigT-like"/>
    <property type="match status" value="1"/>
</dbReference>
<dbReference type="EC" id="3.1.4.58" evidence="2"/>
<accession>F0S3Z0</accession>
<dbReference type="InterPro" id="IPR004175">
    <property type="entry name" value="RNA_CPDase"/>
</dbReference>
<feature type="short sequence motif" description="HXTX 2" evidence="2">
    <location>
        <begin position="124"/>
        <end position="127"/>
    </location>
</feature>
<dbReference type="HAMAP" id="MF_01940">
    <property type="entry name" value="RNA_CPDase"/>
    <property type="match status" value="1"/>
</dbReference>
<dbReference type="HOGENOM" id="CLU_081251_3_2_0"/>
<dbReference type="GO" id="GO:0004113">
    <property type="term" value="F:2',3'-cyclic-nucleotide 3'-phosphodiesterase activity"/>
    <property type="evidence" value="ECO:0007669"/>
    <property type="project" value="InterPro"/>
</dbReference>
<dbReference type="InParanoid" id="F0S3Z0"/>
<evidence type="ECO:0000313" key="4">
    <source>
        <dbReference type="EMBL" id="ADY73562.1"/>
    </source>
</evidence>
<dbReference type="PANTHER" id="PTHR35561">
    <property type="entry name" value="RNA 2',3'-CYCLIC PHOSPHODIESTERASE"/>
    <property type="match status" value="1"/>
</dbReference>
<organism evidence="4 5">
    <name type="scientific">Desulfurobacterium thermolithotrophum (strain DSM 11699 / BSA)</name>
    <dbReference type="NCBI Taxonomy" id="868864"/>
    <lineage>
        <taxon>Bacteria</taxon>
        <taxon>Pseudomonadati</taxon>
        <taxon>Aquificota</taxon>
        <taxon>Aquificia</taxon>
        <taxon>Desulfurobacteriales</taxon>
        <taxon>Desulfurobacteriaceae</taxon>
        <taxon>Desulfurobacterium</taxon>
    </lineage>
</organism>
<protein>
    <recommendedName>
        <fullName evidence="2">RNA 2',3'-cyclic phosphodiesterase</fullName>
        <shortName evidence="2">RNA 2',3'-CPDase</shortName>
        <ecNumber evidence="2">3.1.4.58</ecNumber>
    </recommendedName>
</protein>
<dbReference type="GO" id="GO:0016874">
    <property type="term" value="F:ligase activity"/>
    <property type="evidence" value="ECO:0007669"/>
    <property type="project" value="UniProtKB-KW"/>
</dbReference>
<feature type="domain" description="Phosphoesterase HXTX" evidence="3">
    <location>
        <begin position="17"/>
        <end position="91"/>
    </location>
</feature>
<name>F0S3Z0_DESTD</name>
<dbReference type="EMBL" id="CP002543">
    <property type="protein sequence ID" value="ADY73562.1"/>
    <property type="molecule type" value="Genomic_DNA"/>
</dbReference>
<dbReference type="Gene3D" id="3.90.1140.10">
    <property type="entry name" value="Cyclic phosphodiesterase"/>
    <property type="match status" value="1"/>
</dbReference>
<dbReference type="InterPro" id="IPR014051">
    <property type="entry name" value="Phosphoesterase_HXTX"/>
</dbReference>
<proteinExistence type="inferred from homology"/>
<dbReference type="RefSeq" id="WP_013638515.1">
    <property type="nucleotide sequence ID" value="NC_015185.1"/>
</dbReference>
<comment type="function">
    <text evidence="2">Hydrolyzes RNA 2',3'-cyclic phosphodiester to an RNA 2'-phosphomonoester.</text>
</comment>